<reference evidence="1 2" key="1">
    <citation type="submission" date="2018-06" db="EMBL/GenBank/DDBJ databases">
        <title>Genomic Encyclopedia of Type Strains, Phase IV (KMG-IV): sequencing the most valuable type-strain genomes for metagenomic binning, comparative biology and taxonomic classification.</title>
        <authorList>
            <person name="Goeker M."/>
        </authorList>
    </citation>
    <scope>NUCLEOTIDE SEQUENCE [LARGE SCALE GENOMIC DNA]</scope>
    <source>
        <strain evidence="1 2">DSM 26720</strain>
    </source>
</reference>
<protein>
    <submittedName>
        <fullName evidence="1">Uncharacterized protein</fullName>
    </submittedName>
</protein>
<organism evidence="1 2">
    <name type="scientific">Falsochrobactrum ovis</name>
    <dbReference type="NCBI Taxonomy" id="1293442"/>
    <lineage>
        <taxon>Bacteria</taxon>
        <taxon>Pseudomonadati</taxon>
        <taxon>Pseudomonadota</taxon>
        <taxon>Alphaproteobacteria</taxon>
        <taxon>Hyphomicrobiales</taxon>
        <taxon>Brucellaceae</taxon>
        <taxon>Falsochrobactrum</taxon>
    </lineage>
</organism>
<comment type="caution">
    <text evidence="1">The sequence shown here is derived from an EMBL/GenBank/DDBJ whole genome shotgun (WGS) entry which is preliminary data.</text>
</comment>
<accession>A0A364JYB4</accession>
<keyword evidence="2" id="KW-1185">Reference proteome</keyword>
<dbReference type="AlphaFoldDB" id="A0A364JYB4"/>
<evidence type="ECO:0000313" key="2">
    <source>
        <dbReference type="Proteomes" id="UP000249453"/>
    </source>
</evidence>
<evidence type="ECO:0000313" key="1">
    <source>
        <dbReference type="EMBL" id="RAK33724.1"/>
    </source>
</evidence>
<dbReference type="Proteomes" id="UP000249453">
    <property type="component" value="Unassembled WGS sequence"/>
</dbReference>
<name>A0A364JYB4_9HYPH</name>
<proteinExistence type="predicted"/>
<dbReference type="EMBL" id="QLMK01000001">
    <property type="protein sequence ID" value="RAK33724.1"/>
    <property type="molecule type" value="Genomic_DNA"/>
</dbReference>
<sequence>MQNESLRNAGQKIERAGEASCCRHKTVYYNGFTGHAFRPVIVKERQVALGLWETEMQ</sequence>
<gene>
    <name evidence="1" type="ORF">C7374_10147</name>
</gene>